<evidence type="ECO:0000313" key="4">
    <source>
        <dbReference type="Proteomes" id="UP000663850"/>
    </source>
</evidence>
<feature type="compositionally biased region" description="Acidic residues" evidence="1">
    <location>
        <begin position="273"/>
        <end position="305"/>
    </location>
</feature>
<protein>
    <submittedName>
        <fullName evidence="2">Uncharacterized protein</fullName>
    </submittedName>
</protein>
<dbReference type="Proteomes" id="UP000663850">
    <property type="component" value="Unassembled WGS sequence"/>
</dbReference>
<dbReference type="InterPro" id="IPR016181">
    <property type="entry name" value="Acyl_CoA_acyltransferase"/>
</dbReference>
<gene>
    <name evidence="3" type="ORF">RDB_LOCUS143641</name>
    <name evidence="2" type="ORF">RDB_LOCUS63661</name>
</gene>
<organism evidence="2 4">
    <name type="scientific">Rhizoctonia solani</name>
    <dbReference type="NCBI Taxonomy" id="456999"/>
    <lineage>
        <taxon>Eukaryota</taxon>
        <taxon>Fungi</taxon>
        <taxon>Dikarya</taxon>
        <taxon>Basidiomycota</taxon>
        <taxon>Agaricomycotina</taxon>
        <taxon>Agaricomycetes</taxon>
        <taxon>Cantharellales</taxon>
        <taxon>Ceratobasidiaceae</taxon>
        <taxon>Rhizoctonia</taxon>
    </lineage>
</organism>
<sequence>MNNDAEIPKDFDLELLEAQGGNIAPNHFNELLYQLQKSGSLDYATTQALGAPLGELDIVYVVLRKGYIYDVGTDKIPRYTCVMKNEADHWLAGFGSLRVSQSGSGGGSTAEILVSLLPRAHKSGCGRFLVQKLLQYAFDTLRGSIHRVTAPVVCPVQPYHTATQRKQILFKTKQLCWMFEKLGFKFEGVTRGAVESFAGAEGGKPVWHDVHRMSILNTDHLDPLSHAYAFNDAPERVAKADPWQSMLQRQEEEKRDLESWTEKPVGLARADDACDGEDQSDGESDDDTVLGDGDSDWEMPDDYDN</sequence>
<name>A0A8H3GYF9_9AGAM</name>
<dbReference type="AlphaFoldDB" id="A0A8H3GYF9"/>
<evidence type="ECO:0000256" key="1">
    <source>
        <dbReference type="SAM" id="MobiDB-lite"/>
    </source>
</evidence>
<accession>A0A8H3GYF9</accession>
<comment type="caution">
    <text evidence="2">The sequence shown here is derived from an EMBL/GenBank/DDBJ whole genome shotgun (WGS) entry which is preliminary data.</text>
</comment>
<dbReference type="SUPFAM" id="SSF55729">
    <property type="entry name" value="Acyl-CoA N-acyltransferases (Nat)"/>
    <property type="match status" value="1"/>
</dbReference>
<evidence type="ECO:0000313" key="3">
    <source>
        <dbReference type="EMBL" id="CAE7206003.1"/>
    </source>
</evidence>
<reference evidence="2" key="1">
    <citation type="submission" date="2021-01" db="EMBL/GenBank/DDBJ databases">
        <authorList>
            <person name="Kaushik A."/>
        </authorList>
    </citation>
    <scope>NUCLEOTIDE SEQUENCE</scope>
    <source>
        <strain evidence="3">AG5</strain>
        <strain evidence="2">Type strain: AG8-Rh-89/</strain>
    </source>
</reference>
<dbReference type="EMBL" id="CAJMWZ010003224">
    <property type="protein sequence ID" value="CAE6471584.1"/>
    <property type="molecule type" value="Genomic_DNA"/>
</dbReference>
<dbReference type="Proteomes" id="UP000663827">
    <property type="component" value="Unassembled WGS sequence"/>
</dbReference>
<evidence type="ECO:0000313" key="2">
    <source>
        <dbReference type="EMBL" id="CAE6471584.1"/>
    </source>
</evidence>
<feature type="compositionally biased region" description="Basic and acidic residues" evidence="1">
    <location>
        <begin position="249"/>
        <end position="261"/>
    </location>
</feature>
<dbReference type="Gene3D" id="3.40.630.30">
    <property type="match status" value="1"/>
</dbReference>
<feature type="region of interest" description="Disordered" evidence="1">
    <location>
        <begin position="248"/>
        <end position="305"/>
    </location>
</feature>
<proteinExistence type="predicted"/>
<dbReference type="EMBL" id="CAJNJQ010003872">
    <property type="protein sequence ID" value="CAE7206003.1"/>
    <property type="molecule type" value="Genomic_DNA"/>
</dbReference>